<dbReference type="InterPro" id="IPR049449">
    <property type="entry name" value="TesB_ACOT8-like_N"/>
</dbReference>
<keyword evidence="6" id="KW-1185">Reference proteome</keyword>
<accession>A0ABY7U978</accession>
<dbReference type="InterPro" id="IPR003703">
    <property type="entry name" value="Acyl_CoA_thio"/>
</dbReference>
<dbReference type="EMBL" id="CP063189">
    <property type="protein sequence ID" value="WCZ32625.1"/>
    <property type="molecule type" value="Genomic_DNA"/>
</dbReference>
<sequence length="303" mass="32427">MATTHELFALTPLSAEETRSAEGKGEEKAVAAGASGGLAGFVLPAVDSQLERTFGGQVVGQALAAATATVDKSRLVLSLHGYFIGPGDSTKPLRADVEDLRDSGTFSSRRVVVTQDGRVVFVLTANFTADGQTGPEHADPMPAVADPQDLEPVNGPFTQGVLLSDWEEWDIRPLPEDSFSGARRGVWFRNQAAGGQVLDGTGVTGTPQYLQRQLLAYMSDMTLPYVALKPHSDNMNDGLTRQIASLDHGMWFYGDIDVGEWLLYMQHSPVAGGGSGLNIGSVYTRSGELVAVVTQHTMMRDRC</sequence>
<keyword evidence="2 5" id="KW-0378">Hydrolase</keyword>
<dbReference type="InterPro" id="IPR025652">
    <property type="entry name" value="TesB_C"/>
</dbReference>
<evidence type="ECO:0000259" key="3">
    <source>
        <dbReference type="Pfam" id="PF02551"/>
    </source>
</evidence>
<dbReference type="RefSeq" id="WP_022862099.1">
    <property type="nucleotide sequence ID" value="NZ_ATVG01000001.1"/>
</dbReference>
<evidence type="ECO:0000313" key="6">
    <source>
        <dbReference type="Proteomes" id="UP001220064"/>
    </source>
</evidence>
<feature type="domain" description="Acyl-CoA thioesterase-like N-terminal HotDog" evidence="4">
    <location>
        <begin position="52"/>
        <end position="127"/>
    </location>
</feature>
<evidence type="ECO:0000256" key="1">
    <source>
        <dbReference type="ARBA" id="ARBA00006538"/>
    </source>
</evidence>
<evidence type="ECO:0000259" key="4">
    <source>
        <dbReference type="Pfam" id="PF13622"/>
    </source>
</evidence>
<comment type="similarity">
    <text evidence="1">Belongs to the C/M/P thioester hydrolase family.</text>
</comment>
<feature type="domain" description="Acyl-CoA thioesterase 2 C-terminal" evidence="3">
    <location>
        <begin position="209"/>
        <end position="296"/>
    </location>
</feature>
<organism evidence="5 6">
    <name type="scientific">Corynebacterium massiliense DSM 45435</name>
    <dbReference type="NCBI Taxonomy" id="1121364"/>
    <lineage>
        <taxon>Bacteria</taxon>
        <taxon>Bacillati</taxon>
        <taxon>Actinomycetota</taxon>
        <taxon>Actinomycetes</taxon>
        <taxon>Mycobacteriales</taxon>
        <taxon>Corynebacteriaceae</taxon>
        <taxon>Corynebacterium</taxon>
    </lineage>
</organism>
<proteinExistence type="inferred from homology"/>
<reference evidence="5 6" key="1">
    <citation type="submission" date="2020-10" db="EMBL/GenBank/DDBJ databases">
        <title>Complete genome sequence of Corynebacterium massiliense DSM 45435, type strain of Corynebacterium massiliense.</title>
        <authorList>
            <person name="Busche T."/>
            <person name="Kalinowski J."/>
            <person name="Ruckert C."/>
        </authorList>
    </citation>
    <scope>NUCLEOTIDE SEQUENCE [LARGE SCALE GENOMIC DNA]</scope>
    <source>
        <strain evidence="5 6">DSM 45435</strain>
    </source>
</reference>
<dbReference type="CDD" id="cd03445">
    <property type="entry name" value="Thioesterase_II_repeat2"/>
    <property type="match status" value="1"/>
</dbReference>
<evidence type="ECO:0000313" key="5">
    <source>
        <dbReference type="EMBL" id="WCZ32625.1"/>
    </source>
</evidence>
<dbReference type="Gene3D" id="2.40.160.210">
    <property type="entry name" value="Acyl-CoA thioesterase, double hotdog domain"/>
    <property type="match status" value="1"/>
</dbReference>
<dbReference type="PANTHER" id="PTHR11066:SF34">
    <property type="entry name" value="ACYL-COENZYME A THIOESTERASE 8"/>
    <property type="match status" value="1"/>
</dbReference>
<dbReference type="InterPro" id="IPR042171">
    <property type="entry name" value="Acyl-CoA_hotdog"/>
</dbReference>
<gene>
    <name evidence="5" type="primary">tesB</name>
    <name evidence="5" type="ORF">CMASS_05920</name>
</gene>
<dbReference type="GO" id="GO:0016787">
    <property type="term" value="F:hydrolase activity"/>
    <property type="evidence" value="ECO:0007669"/>
    <property type="project" value="UniProtKB-KW"/>
</dbReference>
<dbReference type="InterPro" id="IPR029069">
    <property type="entry name" value="HotDog_dom_sf"/>
</dbReference>
<name>A0ABY7U978_9CORY</name>
<protein>
    <submittedName>
        <fullName evidence="5">Acyl-CoA thioesterase 2</fullName>
        <ecNumber evidence="5">3.1.2.-</ecNumber>
    </submittedName>
</protein>
<dbReference type="PANTHER" id="PTHR11066">
    <property type="entry name" value="ACYL-COA THIOESTERASE"/>
    <property type="match status" value="1"/>
</dbReference>
<dbReference type="EC" id="3.1.2.-" evidence="5"/>
<dbReference type="Pfam" id="PF02551">
    <property type="entry name" value="Acyl_CoA_thio"/>
    <property type="match status" value="1"/>
</dbReference>
<evidence type="ECO:0000256" key="2">
    <source>
        <dbReference type="ARBA" id="ARBA00022801"/>
    </source>
</evidence>
<dbReference type="SUPFAM" id="SSF54637">
    <property type="entry name" value="Thioesterase/thiol ester dehydrase-isomerase"/>
    <property type="match status" value="2"/>
</dbReference>
<dbReference type="Proteomes" id="UP001220064">
    <property type="component" value="Chromosome"/>
</dbReference>
<dbReference type="CDD" id="cd03444">
    <property type="entry name" value="Thioesterase_II_repeat1"/>
    <property type="match status" value="1"/>
</dbReference>
<dbReference type="Pfam" id="PF13622">
    <property type="entry name" value="4HBT_3"/>
    <property type="match status" value="1"/>
</dbReference>